<feature type="compositionally biased region" description="Basic and acidic residues" evidence="1">
    <location>
        <begin position="237"/>
        <end position="258"/>
    </location>
</feature>
<reference evidence="2 3" key="1">
    <citation type="submission" date="2021-03" db="EMBL/GenBank/DDBJ databases">
        <title>Genomic Encyclopedia of Type Strains, Phase IV (KMG-IV): sequencing the most valuable type-strain genomes for metagenomic binning, comparative biology and taxonomic classification.</title>
        <authorList>
            <person name="Goeker M."/>
        </authorList>
    </citation>
    <scope>NUCLEOTIDE SEQUENCE [LARGE SCALE GENOMIC DNA]</scope>
    <source>
        <strain evidence="2 3">DSM 21292</strain>
    </source>
</reference>
<dbReference type="PANTHER" id="PTHR37293">
    <property type="entry name" value="PHAGE REPLICATION PROTEIN-RELATED"/>
    <property type="match status" value="1"/>
</dbReference>
<dbReference type="PANTHER" id="PTHR37293:SF5">
    <property type="entry name" value="DNA REPLICATION PROTEIN"/>
    <property type="match status" value="1"/>
</dbReference>
<feature type="compositionally biased region" description="Acidic residues" evidence="1">
    <location>
        <begin position="137"/>
        <end position="155"/>
    </location>
</feature>
<proteinExistence type="predicted"/>
<sequence>MAVYRQIQVSFWQDPFVISLTPEEKYFYLYLMTNSKTTQCGIYELPKRIVEFETGYHRETVDKLLERFVQYGKVLYNDHTQEIMLVNWLKYNSIKSPKVRMCVEKELQSIKNTEYLYRFGRLCKDYGYPIPTLSIDLGEEEEEEEEKEEEKEEEETGRFSAATTDESIMGTYTKVFGGLNMNGLISEFVINLKKKNYDESFITELMLETGESSSQPNLKLMQAIADRWIKEGIYSRRQSKEQKERRVSHAESQRRFEKGIQPGGNSAESEFAFLDR</sequence>
<protein>
    <recommendedName>
        <fullName evidence="4">DnaD domain-containing protein</fullName>
    </recommendedName>
</protein>
<evidence type="ECO:0000313" key="3">
    <source>
        <dbReference type="Proteomes" id="UP000810207"/>
    </source>
</evidence>
<dbReference type="InterPro" id="IPR053162">
    <property type="entry name" value="DnaD"/>
</dbReference>
<organism evidence="2 3">
    <name type="scientific">Paenibacillus xylanexedens</name>
    <dbReference type="NCBI Taxonomy" id="528191"/>
    <lineage>
        <taxon>Bacteria</taxon>
        <taxon>Bacillati</taxon>
        <taxon>Bacillota</taxon>
        <taxon>Bacilli</taxon>
        <taxon>Bacillales</taxon>
        <taxon>Paenibacillaceae</taxon>
        <taxon>Paenibacillus</taxon>
    </lineage>
</organism>
<feature type="region of interest" description="Disordered" evidence="1">
    <location>
        <begin position="135"/>
        <end position="160"/>
    </location>
</feature>
<evidence type="ECO:0008006" key="4">
    <source>
        <dbReference type="Google" id="ProtNLM"/>
    </source>
</evidence>
<evidence type="ECO:0000313" key="2">
    <source>
        <dbReference type="EMBL" id="MBP2243819.1"/>
    </source>
</evidence>
<comment type="caution">
    <text evidence="2">The sequence shown here is derived from an EMBL/GenBank/DDBJ whole genome shotgun (WGS) entry which is preliminary data.</text>
</comment>
<gene>
    <name evidence="2" type="ORF">J2Z28_000424</name>
</gene>
<dbReference type="RefSeq" id="WP_211080985.1">
    <property type="nucleotide sequence ID" value="NZ_JAGIKV010000001.1"/>
</dbReference>
<dbReference type="EMBL" id="JAGIKV010000001">
    <property type="protein sequence ID" value="MBP2243819.1"/>
    <property type="molecule type" value="Genomic_DNA"/>
</dbReference>
<evidence type="ECO:0000256" key="1">
    <source>
        <dbReference type="SAM" id="MobiDB-lite"/>
    </source>
</evidence>
<keyword evidence="3" id="KW-1185">Reference proteome</keyword>
<accession>A0ABS4RLP3</accession>
<dbReference type="Proteomes" id="UP000810207">
    <property type="component" value="Unassembled WGS sequence"/>
</dbReference>
<feature type="region of interest" description="Disordered" evidence="1">
    <location>
        <begin position="237"/>
        <end position="276"/>
    </location>
</feature>
<name>A0ABS4RLP3_PAEXY</name>